<evidence type="ECO:0000313" key="1">
    <source>
        <dbReference type="EMBL" id="OGZ37621.1"/>
    </source>
</evidence>
<accession>A0A1G2FJB3</accession>
<gene>
    <name evidence="1" type="ORF">A3J64_02900</name>
</gene>
<dbReference type="AlphaFoldDB" id="A0A1G2FJB3"/>
<organism evidence="1 2">
    <name type="scientific">Candidatus Portnoybacteria bacterium RIFCSPHIGHO2_12_FULL_38_9</name>
    <dbReference type="NCBI Taxonomy" id="1801997"/>
    <lineage>
        <taxon>Bacteria</taxon>
        <taxon>Candidatus Portnoyibacteriota</taxon>
    </lineage>
</organism>
<comment type="caution">
    <text evidence="1">The sequence shown here is derived from an EMBL/GenBank/DDBJ whole genome shotgun (WGS) entry which is preliminary data.</text>
</comment>
<protein>
    <submittedName>
        <fullName evidence="1">Uncharacterized protein</fullName>
    </submittedName>
</protein>
<proteinExistence type="predicted"/>
<dbReference type="EMBL" id="MHNB01000003">
    <property type="protein sequence ID" value="OGZ37621.1"/>
    <property type="molecule type" value="Genomic_DNA"/>
</dbReference>
<sequence>MFYLIQFSKSYPDNTSENVSLRSLAPKFLRSEAPQTYVFGGTLGENPAKRPPEAVFFCFLPNFGRKRQNKFTAF</sequence>
<evidence type="ECO:0000313" key="2">
    <source>
        <dbReference type="Proteomes" id="UP000177061"/>
    </source>
</evidence>
<dbReference type="Proteomes" id="UP000177061">
    <property type="component" value="Unassembled WGS sequence"/>
</dbReference>
<reference evidence="1 2" key="1">
    <citation type="journal article" date="2016" name="Nat. Commun.">
        <title>Thousands of microbial genomes shed light on interconnected biogeochemical processes in an aquifer system.</title>
        <authorList>
            <person name="Anantharaman K."/>
            <person name="Brown C.T."/>
            <person name="Hug L.A."/>
            <person name="Sharon I."/>
            <person name="Castelle C.J."/>
            <person name="Probst A.J."/>
            <person name="Thomas B.C."/>
            <person name="Singh A."/>
            <person name="Wilkins M.J."/>
            <person name="Karaoz U."/>
            <person name="Brodie E.L."/>
            <person name="Williams K.H."/>
            <person name="Hubbard S.S."/>
            <person name="Banfield J.F."/>
        </authorList>
    </citation>
    <scope>NUCLEOTIDE SEQUENCE [LARGE SCALE GENOMIC DNA]</scope>
</reference>
<name>A0A1G2FJB3_9BACT</name>